<evidence type="ECO:0000313" key="1">
    <source>
        <dbReference type="EMBL" id="GAA3950688.1"/>
    </source>
</evidence>
<dbReference type="EMBL" id="BAAAZW010000002">
    <property type="protein sequence ID" value="GAA3950688.1"/>
    <property type="molecule type" value="Genomic_DNA"/>
</dbReference>
<dbReference type="InterPro" id="IPR036188">
    <property type="entry name" value="FAD/NAD-bd_sf"/>
</dbReference>
<comment type="caution">
    <text evidence="1">The sequence shown here is derived from an EMBL/GenBank/DDBJ whole genome shotgun (WGS) entry which is preliminary data.</text>
</comment>
<evidence type="ECO:0008006" key="3">
    <source>
        <dbReference type="Google" id="ProtNLM"/>
    </source>
</evidence>
<organism evidence="1 2">
    <name type="scientific">Gordonia caeni</name>
    <dbReference type="NCBI Taxonomy" id="1007097"/>
    <lineage>
        <taxon>Bacteria</taxon>
        <taxon>Bacillati</taxon>
        <taxon>Actinomycetota</taxon>
        <taxon>Actinomycetes</taxon>
        <taxon>Mycobacteriales</taxon>
        <taxon>Gordoniaceae</taxon>
        <taxon>Gordonia</taxon>
    </lineage>
</organism>
<dbReference type="Gene3D" id="3.50.50.60">
    <property type="entry name" value="FAD/NAD(P)-binding domain"/>
    <property type="match status" value="1"/>
</dbReference>
<keyword evidence="2" id="KW-1185">Reference proteome</keyword>
<evidence type="ECO:0000313" key="2">
    <source>
        <dbReference type="Proteomes" id="UP001418444"/>
    </source>
</evidence>
<name>A0ABP7NN49_9ACTN</name>
<dbReference type="SUPFAM" id="SSF51905">
    <property type="entry name" value="FAD/NAD(P)-binding domain"/>
    <property type="match status" value="1"/>
</dbReference>
<sequence length="167" mass="18455">MITSQQVFRGRLLIGAEWFEHSYTGERVAVLAAGSEAAAILPEILATADAVTVFEESPAWIVPVSVPSGRLARLAARWYLRSSVPDAWTRRQLTPHGRYDSRRVTVNPSYYQALQDSRTRLVHWPAYAIAEEGVRAVDGVEYRVDTIVVGATSKFAGPLADGENRNL</sequence>
<dbReference type="InterPro" id="IPR051209">
    <property type="entry name" value="FAD-bind_Monooxygenase_sf"/>
</dbReference>
<reference evidence="2" key="1">
    <citation type="journal article" date="2019" name="Int. J. Syst. Evol. Microbiol.">
        <title>The Global Catalogue of Microorganisms (GCM) 10K type strain sequencing project: providing services to taxonomists for standard genome sequencing and annotation.</title>
        <authorList>
            <consortium name="The Broad Institute Genomics Platform"/>
            <consortium name="The Broad Institute Genome Sequencing Center for Infectious Disease"/>
            <person name="Wu L."/>
            <person name="Ma J."/>
        </authorList>
    </citation>
    <scope>NUCLEOTIDE SEQUENCE [LARGE SCALE GENOMIC DNA]</scope>
    <source>
        <strain evidence="2">JCM 16923</strain>
    </source>
</reference>
<dbReference type="PANTHER" id="PTHR42877:SF4">
    <property type="entry name" value="FAD_NAD(P)-BINDING DOMAIN-CONTAINING PROTEIN-RELATED"/>
    <property type="match status" value="1"/>
</dbReference>
<dbReference type="Proteomes" id="UP001418444">
    <property type="component" value="Unassembled WGS sequence"/>
</dbReference>
<proteinExistence type="predicted"/>
<gene>
    <name evidence="1" type="ORF">GCM10022231_05470</name>
</gene>
<dbReference type="RefSeq" id="WP_344780387.1">
    <property type="nucleotide sequence ID" value="NZ_BAAAZW010000002.1"/>
</dbReference>
<protein>
    <recommendedName>
        <fullName evidence="3">FAD-dependent oxidoreductase</fullName>
    </recommendedName>
</protein>
<accession>A0ABP7NN49</accession>
<dbReference type="PANTHER" id="PTHR42877">
    <property type="entry name" value="L-ORNITHINE N(5)-MONOOXYGENASE-RELATED"/>
    <property type="match status" value="1"/>
</dbReference>